<dbReference type="EMBL" id="JAXAVU010000010">
    <property type="protein sequence ID" value="MDX8145718.1"/>
    <property type="molecule type" value="Genomic_DNA"/>
</dbReference>
<dbReference type="Proteomes" id="UP001285352">
    <property type="component" value="Unassembled WGS sequence"/>
</dbReference>
<reference evidence="1 2" key="1">
    <citation type="submission" date="2023-11" db="EMBL/GenBank/DDBJ databases">
        <title>Lentzea sokolovensis, sp. nov., Lentzea kristufkii, sp. nov., and Lentzea miocenensis, sp. nov., rare actinobacteria from Sokolov Coal Basin, Miocene lacustrine sediment, Czech Republic.</title>
        <authorList>
            <person name="Lara A."/>
            <person name="Kotroba L."/>
            <person name="Nouioui I."/>
            <person name="Neumann-Schaal M."/>
            <person name="Mast Y."/>
            <person name="Chronakova A."/>
        </authorList>
    </citation>
    <scope>NUCLEOTIDE SEQUENCE [LARGE SCALE GENOMIC DNA]</scope>
    <source>
        <strain evidence="1 2">BCCO 10_0061</strain>
    </source>
</reference>
<organism evidence="1 2">
    <name type="scientific">Lentzea sokolovensis</name>
    <dbReference type="NCBI Taxonomy" id="3095429"/>
    <lineage>
        <taxon>Bacteria</taxon>
        <taxon>Bacillati</taxon>
        <taxon>Actinomycetota</taxon>
        <taxon>Actinomycetes</taxon>
        <taxon>Pseudonocardiales</taxon>
        <taxon>Pseudonocardiaceae</taxon>
        <taxon>Lentzea</taxon>
    </lineage>
</organism>
<proteinExistence type="predicted"/>
<sequence>MLIAGISIGLAVLLVAAAGVFGIRYLASRDRQPAQAQQVEEITLKQAPGDGPPLKFGGTALYDACSVITIDQLAGLGVSLDPKNGITHEHLDGDVPPDAAAAQSSADSASYCAYVLSNRNSLRVSVRQTPFNTAADLAFLQTGGTRRPGTPRSEDGLSLIQWNDAESTTQHIDLWKPDLLINVYIDTHNPGPYGTMDVQTFATALEPLVKSAISKGPTAPMRHVYSGLLGKVKSPCEVMSRAAFRKSFPAHSGEAAMTEGTFYPAASNRGPEWEGQISCERHNIVPNGDLNEAEYRELHVSLSVRENEQAATEHNTLLCGLTSRPDIADVVAVTPSVGTGRTCMLRIGSDWTLQFQLGHVGVSIRGPLAENPTQDERRALLVPAAQAIAEAGLIR</sequence>
<gene>
    <name evidence="1" type="ORF">SK854_26650</name>
</gene>
<dbReference type="RefSeq" id="WP_319977820.1">
    <property type="nucleotide sequence ID" value="NZ_JAXAVU010000010.1"/>
</dbReference>
<comment type="caution">
    <text evidence="1">The sequence shown here is derived from an EMBL/GenBank/DDBJ whole genome shotgun (WGS) entry which is preliminary data.</text>
</comment>
<accession>A0ABU4V1P7</accession>
<evidence type="ECO:0000313" key="2">
    <source>
        <dbReference type="Proteomes" id="UP001285352"/>
    </source>
</evidence>
<evidence type="ECO:0000313" key="1">
    <source>
        <dbReference type="EMBL" id="MDX8145718.1"/>
    </source>
</evidence>
<protein>
    <submittedName>
        <fullName evidence="1">Uncharacterized protein</fullName>
    </submittedName>
</protein>
<name>A0ABU4V1P7_9PSEU</name>
<keyword evidence="2" id="KW-1185">Reference proteome</keyword>